<dbReference type="PROSITE" id="PS51294">
    <property type="entry name" value="HTH_MYB"/>
    <property type="match status" value="1"/>
</dbReference>
<dbReference type="InterPro" id="IPR009057">
    <property type="entry name" value="Homeodomain-like_sf"/>
</dbReference>
<dbReference type="PANTHER" id="PTHR12802">
    <property type="entry name" value="SWI/SNF COMPLEX-RELATED"/>
    <property type="match status" value="1"/>
</dbReference>
<organism evidence="9 10">
    <name type="scientific">Phytophthora citrophthora</name>
    <dbReference type="NCBI Taxonomy" id="4793"/>
    <lineage>
        <taxon>Eukaryota</taxon>
        <taxon>Sar</taxon>
        <taxon>Stramenopiles</taxon>
        <taxon>Oomycota</taxon>
        <taxon>Peronosporomycetes</taxon>
        <taxon>Peronosporales</taxon>
        <taxon>Peronosporaceae</taxon>
        <taxon>Phytophthora</taxon>
    </lineage>
</organism>
<evidence type="ECO:0000256" key="3">
    <source>
        <dbReference type="ARBA" id="ARBA00023163"/>
    </source>
</evidence>
<feature type="domain" description="SANT" evidence="7">
    <location>
        <begin position="159"/>
        <end position="208"/>
    </location>
</feature>
<dbReference type="AlphaFoldDB" id="A0AAD9GT63"/>
<dbReference type="EMBL" id="JASMQC010000006">
    <property type="protein sequence ID" value="KAK1944282.1"/>
    <property type="molecule type" value="Genomic_DNA"/>
</dbReference>
<reference evidence="9" key="1">
    <citation type="submission" date="2023-08" db="EMBL/GenBank/DDBJ databases">
        <title>Reference Genome Resource for the Citrus Pathogen Phytophthora citrophthora.</title>
        <authorList>
            <person name="Moller H."/>
            <person name="Coetzee B."/>
            <person name="Rose L.J."/>
            <person name="Van Niekerk J.M."/>
        </authorList>
    </citation>
    <scope>NUCLEOTIDE SEQUENCE</scope>
    <source>
        <strain evidence="9">STE-U-9442</strain>
    </source>
</reference>
<dbReference type="InterPro" id="IPR017884">
    <property type="entry name" value="SANT_dom"/>
</dbReference>
<keyword evidence="3" id="KW-0804">Transcription</keyword>
<dbReference type="InterPro" id="IPR001005">
    <property type="entry name" value="SANT/Myb"/>
</dbReference>
<keyword evidence="1" id="KW-0805">Transcription regulation</keyword>
<evidence type="ECO:0000313" key="10">
    <source>
        <dbReference type="Proteomes" id="UP001259832"/>
    </source>
</evidence>
<evidence type="ECO:0000256" key="5">
    <source>
        <dbReference type="SAM" id="MobiDB-lite"/>
    </source>
</evidence>
<dbReference type="InterPro" id="IPR017930">
    <property type="entry name" value="Myb_dom"/>
</dbReference>
<gene>
    <name evidence="9" type="ORF">P3T76_004194</name>
</gene>
<keyword evidence="4" id="KW-0539">Nucleus</keyword>
<feature type="domain" description="HTH myb-type" evidence="8">
    <location>
        <begin position="151"/>
        <end position="206"/>
    </location>
</feature>
<evidence type="ECO:0000256" key="2">
    <source>
        <dbReference type="ARBA" id="ARBA00023125"/>
    </source>
</evidence>
<evidence type="ECO:0000259" key="6">
    <source>
        <dbReference type="PROSITE" id="PS50090"/>
    </source>
</evidence>
<proteinExistence type="predicted"/>
<dbReference type="InterPro" id="IPR006447">
    <property type="entry name" value="Myb_dom_plants"/>
</dbReference>
<dbReference type="SUPFAM" id="SSF46689">
    <property type="entry name" value="Homeodomain-like"/>
    <property type="match status" value="1"/>
</dbReference>
<evidence type="ECO:0000259" key="8">
    <source>
        <dbReference type="PROSITE" id="PS51294"/>
    </source>
</evidence>
<evidence type="ECO:0000259" key="7">
    <source>
        <dbReference type="PROSITE" id="PS51293"/>
    </source>
</evidence>
<comment type="caution">
    <text evidence="9">The sequence shown here is derived from an EMBL/GenBank/DDBJ whole genome shotgun (WGS) entry which is preliminary data.</text>
</comment>
<dbReference type="PANTHER" id="PTHR12802:SF155">
    <property type="entry name" value="DEUBIQUITINASE MYSM1"/>
    <property type="match status" value="1"/>
</dbReference>
<evidence type="ECO:0000256" key="1">
    <source>
        <dbReference type="ARBA" id="ARBA00023015"/>
    </source>
</evidence>
<keyword evidence="2" id="KW-0238">DNA-binding</keyword>
<evidence type="ECO:0000313" key="9">
    <source>
        <dbReference type="EMBL" id="KAK1944282.1"/>
    </source>
</evidence>
<protein>
    <submittedName>
        <fullName evidence="9">Myb-like protein J</fullName>
    </submittedName>
</protein>
<sequence length="328" mass="36589">MPNDISLRQEQQASPPLRHQTSHPLTPRCSIKLLHLGGTVGSSPPFVSLCALLIQVGALGLSKSHLAFVSENPFFNQTQCECDRFLASERQSAHIATNTVENTIMTISSVVQNGFFQDGNQLIRIPPRSAEKVTAARRRARLAREKSKKRMSDRSRLLWTSEEHERFLEALEMYPSGPWKIIANHVGTRSTRQAMTHAQKYRQKIERRKQKQLKLNTSATVSITQLDALFPCSPTTVDSVDFTVLQTMEKPVTSDSASDIDDVERALTMEFLDEFQPLTMDCDEPLTSLPGFSNDDPFWLDIGAISASIATSSTATEPAVWDSEILSL</sequence>
<feature type="domain" description="Myb-like" evidence="6">
    <location>
        <begin position="151"/>
        <end position="202"/>
    </location>
</feature>
<dbReference type="PROSITE" id="PS50090">
    <property type="entry name" value="MYB_LIKE"/>
    <property type="match status" value="1"/>
</dbReference>
<keyword evidence="10" id="KW-1185">Reference proteome</keyword>
<accession>A0AAD9GT63</accession>
<name>A0AAD9GT63_9STRA</name>
<dbReference type="GO" id="GO:0003677">
    <property type="term" value="F:DNA binding"/>
    <property type="evidence" value="ECO:0007669"/>
    <property type="project" value="UniProtKB-KW"/>
</dbReference>
<dbReference type="Pfam" id="PF00249">
    <property type="entry name" value="Myb_DNA-binding"/>
    <property type="match status" value="1"/>
</dbReference>
<feature type="region of interest" description="Disordered" evidence="5">
    <location>
        <begin position="1"/>
        <end position="24"/>
    </location>
</feature>
<dbReference type="PROSITE" id="PS51293">
    <property type="entry name" value="SANT"/>
    <property type="match status" value="1"/>
</dbReference>
<evidence type="ECO:0000256" key="4">
    <source>
        <dbReference type="ARBA" id="ARBA00023242"/>
    </source>
</evidence>
<dbReference type="NCBIfam" id="TIGR01557">
    <property type="entry name" value="myb_SHAQKYF"/>
    <property type="match status" value="1"/>
</dbReference>
<dbReference type="Gene3D" id="1.10.10.60">
    <property type="entry name" value="Homeodomain-like"/>
    <property type="match status" value="1"/>
</dbReference>
<dbReference type="SMART" id="SM00717">
    <property type="entry name" value="SANT"/>
    <property type="match status" value="1"/>
</dbReference>
<dbReference type="CDD" id="cd00167">
    <property type="entry name" value="SANT"/>
    <property type="match status" value="1"/>
</dbReference>
<feature type="compositionally biased region" description="Polar residues" evidence="5">
    <location>
        <begin position="1"/>
        <end position="14"/>
    </location>
</feature>
<dbReference type="Proteomes" id="UP001259832">
    <property type="component" value="Unassembled WGS sequence"/>
</dbReference>